<dbReference type="InterPro" id="IPR001031">
    <property type="entry name" value="Thioesterase"/>
</dbReference>
<sequence>MQRDGNSEAYDGAGFVPLGVNPGGTCRLVCFHYAGGSAQTFFPWTKLLPEDYALLAAELPGRGRRRDAPFVPSIRSAAQQLAEAWGPYGDLPAIFYGHSLGALLAYETARALKSRGQTLPELLVVSSRAAPGSPTSTHTLPALSDGDLRRYLESLEGTPRAVLDSKPLMKRAIPMLRADLQLIYDYRHEPGPALDIPIHVIGAIDDPFAPLECLLEWRSVAPAGFRLQMQGKGHFSPMRTPNAVMQAVEDHGLAPVREPIRAAS</sequence>
<accession>A0A1E2RYS1</accession>
<evidence type="ECO:0000259" key="2">
    <source>
        <dbReference type="Pfam" id="PF00975"/>
    </source>
</evidence>
<organism evidence="3 4">
    <name type="scientific">Methyloligella halotolerans</name>
    <dbReference type="NCBI Taxonomy" id="1177755"/>
    <lineage>
        <taxon>Bacteria</taxon>
        <taxon>Pseudomonadati</taxon>
        <taxon>Pseudomonadota</taxon>
        <taxon>Alphaproteobacteria</taxon>
        <taxon>Hyphomicrobiales</taxon>
        <taxon>Hyphomicrobiaceae</taxon>
        <taxon>Methyloligella</taxon>
    </lineage>
</organism>
<reference evidence="3 4" key="1">
    <citation type="submission" date="2016-07" db="EMBL/GenBank/DDBJ databases">
        <title>Draft genome sequence of Methyloligella halotolerans C2T (VKM B-2706T=CCUG 61687T=DSM 25045T), a halotolerant polyhydroxybutyrate accumulating methylotroph.</title>
        <authorList>
            <person name="Vasilenko O.V."/>
            <person name="Doronina N.V."/>
            <person name="Poroshina M.N."/>
            <person name="Tarlachkov S.V."/>
            <person name="Trotsenko Y.A."/>
        </authorList>
    </citation>
    <scope>NUCLEOTIDE SEQUENCE [LARGE SCALE GENOMIC DNA]</scope>
    <source>
        <strain evidence="3 4">VKM B-2706</strain>
    </source>
</reference>
<proteinExistence type="inferred from homology"/>
<dbReference type="GO" id="GO:0016491">
    <property type="term" value="F:oxidoreductase activity"/>
    <property type="evidence" value="ECO:0007669"/>
    <property type="project" value="UniProtKB-KW"/>
</dbReference>
<dbReference type="Gene3D" id="3.40.50.1820">
    <property type="entry name" value="alpha/beta hydrolase"/>
    <property type="match status" value="1"/>
</dbReference>
<evidence type="ECO:0000256" key="1">
    <source>
        <dbReference type="ARBA" id="ARBA00007169"/>
    </source>
</evidence>
<dbReference type="Proteomes" id="UP000095087">
    <property type="component" value="Unassembled WGS sequence"/>
</dbReference>
<name>A0A1E2RYS1_9HYPH</name>
<dbReference type="STRING" id="1177755.A7A08_01409"/>
<dbReference type="Pfam" id="PF00975">
    <property type="entry name" value="Thioesterase"/>
    <property type="match status" value="1"/>
</dbReference>
<dbReference type="PANTHER" id="PTHR11487:SF0">
    <property type="entry name" value="S-ACYL FATTY ACID SYNTHASE THIOESTERASE, MEDIUM CHAIN"/>
    <property type="match status" value="1"/>
</dbReference>
<dbReference type="SUPFAM" id="SSF53474">
    <property type="entry name" value="alpha/beta-Hydrolases"/>
    <property type="match status" value="1"/>
</dbReference>
<evidence type="ECO:0000313" key="3">
    <source>
        <dbReference type="EMBL" id="ODA67377.1"/>
    </source>
</evidence>
<keyword evidence="3" id="KW-0560">Oxidoreductase</keyword>
<dbReference type="EMBL" id="MASI01000003">
    <property type="protein sequence ID" value="ODA67377.1"/>
    <property type="molecule type" value="Genomic_DNA"/>
</dbReference>
<comment type="caution">
    <text evidence="3">The sequence shown here is derived from an EMBL/GenBank/DDBJ whole genome shotgun (WGS) entry which is preliminary data.</text>
</comment>
<comment type="similarity">
    <text evidence="1">Belongs to the thioesterase family.</text>
</comment>
<keyword evidence="4" id="KW-1185">Reference proteome</keyword>
<dbReference type="InterPro" id="IPR012223">
    <property type="entry name" value="TEII"/>
</dbReference>
<gene>
    <name evidence="3" type="ORF">A7A08_01409</name>
</gene>
<dbReference type="InterPro" id="IPR029058">
    <property type="entry name" value="AB_hydrolase_fold"/>
</dbReference>
<evidence type="ECO:0000313" key="4">
    <source>
        <dbReference type="Proteomes" id="UP000095087"/>
    </source>
</evidence>
<protein>
    <submittedName>
        <fullName evidence="3">Linear gramicidin dehydrogenase LgrE</fullName>
        <ecNumber evidence="3">1.1.-.-</ecNumber>
    </submittedName>
</protein>
<feature type="domain" description="Thioesterase" evidence="2">
    <location>
        <begin position="27"/>
        <end position="249"/>
    </location>
</feature>
<dbReference type="AlphaFoldDB" id="A0A1E2RYS1"/>
<dbReference type="GO" id="GO:0008610">
    <property type="term" value="P:lipid biosynthetic process"/>
    <property type="evidence" value="ECO:0007669"/>
    <property type="project" value="TreeGrafter"/>
</dbReference>
<dbReference type="PANTHER" id="PTHR11487">
    <property type="entry name" value="THIOESTERASE"/>
    <property type="match status" value="1"/>
</dbReference>
<dbReference type="EC" id="1.1.-.-" evidence="3"/>